<dbReference type="InterPro" id="IPR020946">
    <property type="entry name" value="Flavin_mOase-like"/>
</dbReference>
<evidence type="ECO:0000256" key="3">
    <source>
        <dbReference type="ARBA" id="ARBA00022827"/>
    </source>
</evidence>
<feature type="region of interest" description="Disordered" evidence="6">
    <location>
        <begin position="230"/>
        <end position="259"/>
    </location>
</feature>
<evidence type="ECO:0000256" key="4">
    <source>
        <dbReference type="ARBA" id="ARBA00022857"/>
    </source>
</evidence>
<protein>
    <submittedName>
        <fullName evidence="7">Uncharacterized protein</fullName>
    </submittedName>
</protein>
<dbReference type="GeneID" id="26910262"/>
<proteinExistence type="inferred from homology"/>
<keyword evidence="4" id="KW-0521">NADP</keyword>
<dbReference type="AlphaFoldDB" id="A0A0M9FP79"/>
<keyword evidence="8" id="KW-1185">Reference proteome</keyword>
<accession>A0A0M9FP79</accession>
<gene>
    <name evidence="7" type="ORF">ABB37_09982</name>
</gene>
<dbReference type="GO" id="GO:0050661">
    <property type="term" value="F:NADP binding"/>
    <property type="evidence" value="ECO:0007669"/>
    <property type="project" value="InterPro"/>
</dbReference>
<dbReference type="InterPro" id="IPR000960">
    <property type="entry name" value="Flavin_mOase"/>
</dbReference>
<dbReference type="Pfam" id="PF00743">
    <property type="entry name" value="FMO-like"/>
    <property type="match status" value="1"/>
</dbReference>
<sequence>MLSCAVVGCGPAGMAACTALRQSGLLVTCFDIAPAPGGIWSSNARDVFSSRGAVSPIYPSMRCVLPKELMCFSDVHFDFTVPQFPHHTAVQHYMLQCASQKGVRGLTRFNTKVESARFDPVDRLWKIISVNVLNGDVMEWAFDKVCVCTGQTQEVRFPAGLRETLESYVREGGEVHHAAHVKDFRSFRGKRVVVVGDGVSAYDYCMELKRMGATVTHSTMMRGDAAATAVEAEGGGSDRGGPSLTSSLWKDAAPQTDARRAKEVSDVRVATDAATRLATFMARLPWLRNDVHAANDAVRKWLRYRNTRLESIPTVGLPMGSEGRGIRFHDDPSRRQSTEEVVAEAKARAQLRSGRSFPSPSSAAPSGTFMDQVDAVICATGYTRRYPFLHPDIRRVLEAEGQPLLTSSDPADTAAETSSRGAAGRHGLYLGALWTSEPSLAIVGHQKELLPPFLLFEAQSRFVAYAFTQRLLLPDSAAAMQAKEAELTTENPLLKDLCNPDGLGLHSAVYFNVLQQELGVSSRDTYTAKIMQRQRWLLSSTLVCIYHKFRSMAPLKRKQQHLLFSNKV</sequence>
<comment type="similarity">
    <text evidence="1">Belongs to the FMO family.</text>
</comment>
<dbReference type="OrthoDB" id="66881at2759"/>
<evidence type="ECO:0000256" key="1">
    <source>
        <dbReference type="ARBA" id="ARBA00009183"/>
    </source>
</evidence>
<dbReference type="Gene3D" id="3.50.50.60">
    <property type="entry name" value="FAD/NAD(P)-binding domain"/>
    <property type="match status" value="2"/>
</dbReference>
<name>A0A0M9FP79_LEPPY</name>
<reference evidence="7 8" key="1">
    <citation type="submission" date="2015-07" db="EMBL/GenBank/DDBJ databases">
        <title>High-quality genome of monoxenous trypanosomatid Leptomonas pyrrhocoris.</title>
        <authorList>
            <person name="Flegontov P."/>
            <person name="Butenko A."/>
            <person name="Firsov S."/>
            <person name="Vlcek C."/>
            <person name="Logacheva M.D."/>
            <person name="Field M."/>
            <person name="Filatov D."/>
            <person name="Flegontova O."/>
            <person name="Gerasimov E."/>
            <person name="Jackson A.P."/>
            <person name="Kelly S."/>
            <person name="Opperdoes F."/>
            <person name="O'Reilly A."/>
            <person name="Votypka J."/>
            <person name="Yurchenko V."/>
            <person name="Lukes J."/>
        </authorList>
    </citation>
    <scope>NUCLEOTIDE SEQUENCE [LARGE SCALE GENOMIC DNA]</scope>
    <source>
        <strain evidence="7">H10</strain>
    </source>
</reference>
<organism evidence="7 8">
    <name type="scientific">Leptomonas pyrrhocoris</name>
    <name type="common">Firebug parasite</name>
    <dbReference type="NCBI Taxonomy" id="157538"/>
    <lineage>
        <taxon>Eukaryota</taxon>
        <taxon>Discoba</taxon>
        <taxon>Euglenozoa</taxon>
        <taxon>Kinetoplastea</taxon>
        <taxon>Metakinetoplastina</taxon>
        <taxon>Trypanosomatida</taxon>
        <taxon>Trypanosomatidae</taxon>
        <taxon>Leishmaniinae</taxon>
        <taxon>Leptomonas</taxon>
    </lineage>
</organism>
<keyword evidence="3" id="KW-0274">FAD</keyword>
<dbReference type="RefSeq" id="XP_015651709.1">
    <property type="nucleotide sequence ID" value="XM_015809669.1"/>
</dbReference>
<dbReference type="GO" id="GO:0050660">
    <property type="term" value="F:flavin adenine dinucleotide binding"/>
    <property type="evidence" value="ECO:0007669"/>
    <property type="project" value="InterPro"/>
</dbReference>
<dbReference type="InterPro" id="IPR050346">
    <property type="entry name" value="FMO-like"/>
</dbReference>
<evidence type="ECO:0000313" key="7">
    <source>
        <dbReference type="EMBL" id="KPA73270.1"/>
    </source>
</evidence>
<dbReference type="PANTHER" id="PTHR23023">
    <property type="entry name" value="DIMETHYLANILINE MONOOXYGENASE"/>
    <property type="match status" value="1"/>
</dbReference>
<evidence type="ECO:0000256" key="2">
    <source>
        <dbReference type="ARBA" id="ARBA00022630"/>
    </source>
</evidence>
<dbReference type="SUPFAM" id="SSF51905">
    <property type="entry name" value="FAD/NAD(P)-binding domain"/>
    <property type="match status" value="1"/>
</dbReference>
<dbReference type="OMA" id="VSAYDYC"/>
<evidence type="ECO:0000313" key="8">
    <source>
        <dbReference type="Proteomes" id="UP000037923"/>
    </source>
</evidence>
<evidence type="ECO:0000256" key="5">
    <source>
        <dbReference type="ARBA" id="ARBA00023002"/>
    </source>
</evidence>
<dbReference type="VEuPathDB" id="TriTrypDB:LpyrH10_38_0210"/>
<dbReference type="EMBL" id="LGTL01000038">
    <property type="protein sequence ID" value="KPA73270.1"/>
    <property type="molecule type" value="Genomic_DNA"/>
</dbReference>
<dbReference type="PRINTS" id="PR00370">
    <property type="entry name" value="FMOXYGENASE"/>
</dbReference>
<evidence type="ECO:0000256" key="6">
    <source>
        <dbReference type="SAM" id="MobiDB-lite"/>
    </source>
</evidence>
<dbReference type="Proteomes" id="UP000037923">
    <property type="component" value="Unassembled WGS sequence"/>
</dbReference>
<dbReference type="GO" id="GO:0004499">
    <property type="term" value="F:N,N-dimethylaniline monooxygenase activity"/>
    <property type="evidence" value="ECO:0007669"/>
    <property type="project" value="InterPro"/>
</dbReference>
<comment type="caution">
    <text evidence="7">The sequence shown here is derived from an EMBL/GenBank/DDBJ whole genome shotgun (WGS) entry which is preliminary data.</text>
</comment>
<keyword evidence="2" id="KW-0285">Flavoprotein</keyword>
<keyword evidence="5" id="KW-0560">Oxidoreductase</keyword>
<dbReference type="InterPro" id="IPR036188">
    <property type="entry name" value="FAD/NAD-bd_sf"/>
</dbReference>